<evidence type="ECO:0000313" key="4">
    <source>
        <dbReference type="Proteomes" id="UP000007875"/>
    </source>
</evidence>
<reference evidence="3" key="2">
    <citation type="submission" date="2025-08" db="UniProtKB">
        <authorList>
            <consortium name="Ensembl"/>
        </authorList>
    </citation>
    <scope>IDENTIFICATION</scope>
</reference>
<proteinExistence type="predicted"/>
<dbReference type="HOGENOM" id="CLU_1071708_0_0_1"/>
<feature type="domain" description="N-terminal Ras-GEF" evidence="2">
    <location>
        <begin position="169"/>
        <end position="260"/>
    </location>
</feature>
<accession>H2YQB0</accession>
<evidence type="ECO:0000259" key="2">
    <source>
        <dbReference type="PROSITE" id="PS50212"/>
    </source>
</evidence>
<dbReference type="AlphaFoldDB" id="H2YQB0"/>
<organism evidence="3 4">
    <name type="scientific">Ciona savignyi</name>
    <name type="common">Pacific transparent sea squirt</name>
    <dbReference type="NCBI Taxonomy" id="51511"/>
    <lineage>
        <taxon>Eukaryota</taxon>
        <taxon>Metazoa</taxon>
        <taxon>Chordata</taxon>
        <taxon>Tunicata</taxon>
        <taxon>Ascidiacea</taxon>
        <taxon>Phlebobranchia</taxon>
        <taxon>Cionidae</taxon>
        <taxon>Ciona</taxon>
    </lineage>
</organism>
<dbReference type="InterPro" id="IPR000651">
    <property type="entry name" value="Ras-like_Gua-exchang_fac_N"/>
</dbReference>
<dbReference type="InterPro" id="IPR023578">
    <property type="entry name" value="Ras_GEF_dom_sf"/>
</dbReference>
<protein>
    <recommendedName>
        <fullName evidence="2">N-terminal Ras-GEF domain-containing protein</fullName>
    </recommendedName>
</protein>
<dbReference type="Ensembl" id="ENSCSAVT00000007617.1">
    <property type="protein sequence ID" value="ENSCSAVP00000007518.1"/>
    <property type="gene ID" value="ENSCSAVG00000004495.1"/>
</dbReference>
<reference evidence="3" key="3">
    <citation type="submission" date="2025-09" db="UniProtKB">
        <authorList>
            <consortium name="Ensembl"/>
        </authorList>
    </citation>
    <scope>IDENTIFICATION</scope>
</reference>
<dbReference type="GO" id="GO:0005085">
    <property type="term" value="F:guanyl-nucleotide exchange factor activity"/>
    <property type="evidence" value="ECO:0007669"/>
    <property type="project" value="UniProtKB-KW"/>
</dbReference>
<name>H2YQB0_CIOSA</name>
<evidence type="ECO:0000313" key="3">
    <source>
        <dbReference type="Ensembl" id="ENSCSAVP00000007518.1"/>
    </source>
</evidence>
<dbReference type="PROSITE" id="PS50212">
    <property type="entry name" value="RASGEF_NTER"/>
    <property type="match status" value="1"/>
</dbReference>
<reference evidence="4" key="1">
    <citation type="submission" date="2003-08" db="EMBL/GenBank/DDBJ databases">
        <authorList>
            <person name="Birren B."/>
            <person name="Nusbaum C."/>
            <person name="Abebe A."/>
            <person name="Abouelleil A."/>
            <person name="Adekoya E."/>
            <person name="Ait-zahra M."/>
            <person name="Allen N."/>
            <person name="Allen T."/>
            <person name="An P."/>
            <person name="Anderson M."/>
            <person name="Anderson S."/>
            <person name="Arachchi H."/>
            <person name="Armbruster J."/>
            <person name="Bachantsang P."/>
            <person name="Baldwin J."/>
            <person name="Barry A."/>
            <person name="Bayul T."/>
            <person name="Blitshsteyn B."/>
            <person name="Bloom T."/>
            <person name="Blye J."/>
            <person name="Boguslavskiy L."/>
            <person name="Borowsky M."/>
            <person name="Boukhgalter B."/>
            <person name="Brunache A."/>
            <person name="Butler J."/>
            <person name="Calixte N."/>
            <person name="Calvo S."/>
            <person name="Camarata J."/>
            <person name="Campo K."/>
            <person name="Chang J."/>
            <person name="Cheshatsang Y."/>
            <person name="Citroen M."/>
            <person name="Collymore A."/>
            <person name="Considine T."/>
            <person name="Cook A."/>
            <person name="Cooke P."/>
            <person name="Corum B."/>
            <person name="Cuomo C."/>
            <person name="David R."/>
            <person name="Dawoe T."/>
            <person name="Degray S."/>
            <person name="Dodge S."/>
            <person name="Dooley K."/>
            <person name="Dorje P."/>
            <person name="Dorjee K."/>
            <person name="Dorris L."/>
            <person name="Duffey N."/>
            <person name="Dupes A."/>
            <person name="Elkins T."/>
            <person name="Engels R."/>
            <person name="Erickson J."/>
            <person name="Farina A."/>
            <person name="Faro S."/>
            <person name="Ferreira P."/>
            <person name="Fischer H."/>
            <person name="Fitzgerald M."/>
            <person name="Foley K."/>
            <person name="Gage D."/>
            <person name="Galagan J."/>
            <person name="Gearin G."/>
            <person name="Gnerre S."/>
            <person name="Gnirke A."/>
            <person name="Goyette A."/>
            <person name="Graham J."/>
            <person name="Grandbois E."/>
            <person name="Gyaltsen K."/>
            <person name="Hafez N."/>
            <person name="Hagopian D."/>
            <person name="Hagos B."/>
            <person name="Hall J."/>
            <person name="Hatcher B."/>
            <person name="Heller A."/>
            <person name="Higgins H."/>
            <person name="Honan T."/>
            <person name="Horn A."/>
            <person name="Houde N."/>
            <person name="Hughes L."/>
            <person name="Hulme W."/>
            <person name="Husby E."/>
            <person name="Iliev I."/>
            <person name="Jaffe D."/>
            <person name="Jones C."/>
            <person name="Kamal M."/>
            <person name="Kamat A."/>
            <person name="Kamvysselis M."/>
            <person name="Karlsson E."/>
            <person name="Kells C."/>
            <person name="Kieu A."/>
            <person name="Kisner P."/>
            <person name="Kodira C."/>
            <person name="Kulbokas E."/>
            <person name="Labutti K."/>
            <person name="Lama D."/>
            <person name="Landers T."/>
            <person name="Leger J."/>
            <person name="Levine S."/>
            <person name="Lewis D."/>
            <person name="Lewis T."/>
            <person name="Lindblad-toh K."/>
            <person name="Liu X."/>
            <person name="Lokyitsang T."/>
            <person name="Lokyitsang Y."/>
            <person name="Lucien O."/>
            <person name="Lui A."/>
            <person name="Ma L.J."/>
            <person name="Mabbitt R."/>
            <person name="Macdonald J."/>
            <person name="Maclean C."/>
            <person name="Major J."/>
            <person name="Manning J."/>
            <person name="Marabella R."/>
            <person name="Maru K."/>
            <person name="Matthews C."/>
            <person name="Mauceli E."/>
            <person name="Mccarthy M."/>
            <person name="Mcdonough S."/>
            <person name="Mcghee T."/>
            <person name="Meldrim J."/>
            <person name="Meneus L."/>
            <person name="Mesirov J."/>
            <person name="Mihalev A."/>
            <person name="Mihova T."/>
            <person name="Mikkelsen T."/>
            <person name="Mlenga V."/>
            <person name="Moru K."/>
            <person name="Mozes J."/>
            <person name="Mulrain L."/>
            <person name="Munson G."/>
            <person name="Naylor J."/>
            <person name="Newes C."/>
            <person name="Nguyen C."/>
            <person name="Nguyen N."/>
            <person name="Nguyen T."/>
            <person name="Nicol R."/>
            <person name="Nielsen C."/>
            <person name="Nizzari M."/>
            <person name="Norbu C."/>
            <person name="Norbu N."/>
            <person name="O'donnell P."/>
            <person name="Okoawo O."/>
            <person name="O'leary S."/>
            <person name="Omotosho B."/>
            <person name="O'neill K."/>
            <person name="Osman S."/>
            <person name="Parker S."/>
            <person name="Perrin D."/>
            <person name="Phunkhang P."/>
            <person name="Piqani B."/>
            <person name="Purcell S."/>
            <person name="Rachupka T."/>
            <person name="Ramasamy U."/>
            <person name="Rameau R."/>
            <person name="Ray V."/>
            <person name="Raymond C."/>
            <person name="Retta R."/>
            <person name="Richardson S."/>
            <person name="Rise C."/>
            <person name="Rodriguez J."/>
            <person name="Rogers J."/>
            <person name="Rogov P."/>
            <person name="Rutman M."/>
            <person name="Schupbach R."/>
            <person name="Seaman C."/>
            <person name="Settipalli S."/>
            <person name="Sharpe T."/>
            <person name="Sheridan J."/>
            <person name="Sherpa N."/>
            <person name="Shi J."/>
            <person name="Smirnov S."/>
            <person name="Smith C."/>
            <person name="Sougnez C."/>
            <person name="Spencer B."/>
            <person name="Stalker J."/>
            <person name="Stange-thomann N."/>
            <person name="Stavropoulos S."/>
            <person name="Stetson K."/>
            <person name="Stone C."/>
            <person name="Stone S."/>
            <person name="Stubbs M."/>
            <person name="Talamas J."/>
            <person name="Tchuinga P."/>
            <person name="Tenzing P."/>
            <person name="Tesfaye S."/>
            <person name="Theodore J."/>
            <person name="Thoulutsang Y."/>
            <person name="Topham K."/>
            <person name="Towey S."/>
            <person name="Tsamla T."/>
            <person name="Tsomo N."/>
            <person name="Vallee D."/>
            <person name="Vassiliev H."/>
            <person name="Venkataraman V."/>
            <person name="Vinson J."/>
            <person name="Vo A."/>
            <person name="Wade C."/>
            <person name="Wang S."/>
            <person name="Wangchuk T."/>
            <person name="Wangdi T."/>
            <person name="Whittaker C."/>
            <person name="Wilkinson J."/>
            <person name="Wu Y."/>
            <person name="Wyman D."/>
            <person name="Yadav S."/>
            <person name="Yang S."/>
            <person name="Yang X."/>
            <person name="Yeager S."/>
            <person name="Yee E."/>
            <person name="Young G."/>
            <person name="Zainoun J."/>
            <person name="Zembeck L."/>
            <person name="Zimmer A."/>
            <person name="Zody M."/>
            <person name="Lander E."/>
        </authorList>
    </citation>
    <scope>NUCLEOTIDE SEQUENCE [LARGE SCALE GENOMIC DNA]</scope>
</reference>
<sequence length="260" mass="29698">HLNLNKLLGNHDVVYQGRNWQANEISGWVQLFSQARVKYSLDEVNQDDFRRRRKSIGPLHQLNIASVVSTKFALTTQARNERCRLPIVIEEGTNNPIITVKKRSFCNFGNIFISSKTLANTPYSLRSTGSNLSRLKTLSGSVQRPQNSTLMARKMAVSSQTLEDCSVKREDESHTASVEALVRRCAECFGADGEILNGSFPRVLFLTHLWFMTSEQLLVLFTQLYDNENDDPTTKKRVLYSIRVWLKEFPHVFDLDQSLV</sequence>
<keyword evidence="4" id="KW-1185">Reference proteome</keyword>
<dbReference type="Proteomes" id="UP000007875">
    <property type="component" value="Unassembled WGS sequence"/>
</dbReference>
<evidence type="ECO:0000256" key="1">
    <source>
        <dbReference type="PROSITE-ProRule" id="PRU00135"/>
    </source>
</evidence>
<dbReference type="Gene3D" id="1.20.870.10">
    <property type="entry name" value="Son of sevenless (SoS) protein Chain: S domain 1"/>
    <property type="match status" value="1"/>
</dbReference>
<keyword evidence="1" id="KW-0344">Guanine-nucleotide releasing factor</keyword>
<dbReference type="GeneTree" id="ENSGT00940000170961"/>
<dbReference type="SUPFAM" id="SSF48366">
    <property type="entry name" value="Ras GEF"/>
    <property type="match status" value="1"/>
</dbReference>